<evidence type="ECO:0000256" key="2">
    <source>
        <dbReference type="ARBA" id="ARBA00004589"/>
    </source>
</evidence>
<sequence length="579" mass="63200">MSRSTTSDTRIVHLQTNQRDAVPPSKEGSVDAPKSTAVQSFFLIVNNVADGSPMQVLLLTAPPTCSLSPHHKPRLHHHQISMRTFTLCAMLAIASAISISPIVIKGNKFFNSTSGQQFYIVGVDYQPSDSTDPLNLQGLQRDVPAMVALGVNTIRVYQSSSSADHTAAMNYLADNGIYVLVDATDPNFSINSAYPSWNLDIFNGIKAKIDNFIGFPNLLGFLGGNEVVNSNAETIAAAYVKAAVRDIKAYIKSKGYSIPVGYAATDVDANFDLQQYLNCDSRDNSIDFYGLNTYRYCGDVAFNETSYTDLVRDFSSYSAPFTFTEYGCNQVSPRVFREVDSIYGPNMDYFLSGGFVYEWSQEANNYGLVNISPDGSSISVTQDFKNLMGRLANINPDRTSLTAYNGSTSTVNACPAYNADTFNSQSYPLPPTPDDTVCSCLNSQLACTTFYQNATLAYANATYLNYIAQDVNFVCSSNASFCEAISSNSATAKYGMYSGCNSLQRAAYVLNQYYQAYKESYGDIACTGFQSSKLVTPSANCPNGIVAPTDADTSVTGLRKNLRTLRPKQLSQHRRIHSA</sequence>
<evidence type="ECO:0000256" key="7">
    <source>
        <dbReference type="ARBA" id="ARBA00023157"/>
    </source>
</evidence>
<feature type="domain" description="X8" evidence="12">
    <location>
        <begin position="459"/>
        <end position="543"/>
    </location>
</feature>
<dbReference type="Pfam" id="PF03198">
    <property type="entry name" value="Glyco_hydro_72"/>
    <property type="match status" value="1"/>
</dbReference>
<dbReference type="SUPFAM" id="SSF51445">
    <property type="entry name" value="(Trans)glycosidases"/>
    <property type="match status" value="1"/>
</dbReference>
<comment type="similarity">
    <text evidence="3">Belongs to the glycosyl hydrolase 72 family.</text>
</comment>
<keyword evidence="13" id="KW-0808">Transferase</keyword>
<dbReference type="PANTHER" id="PTHR31468:SF2">
    <property type="entry name" value="1,3-BETA-GLUCANOSYLTRANSFERASE GAS1"/>
    <property type="match status" value="1"/>
</dbReference>
<proteinExistence type="inferred from homology"/>
<feature type="region of interest" description="Disordered" evidence="10">
    <location>
        <begin position="1"/>
        <end position="32"/>
    </location>
</feature>
<evidence type="ECO:0000256" key="8">
    <source>
        <dbReference type="ARBA" id="ARBA00023180"/>
    </source>
</evidence>
<feature type="compositionally biased region" description="Polar residues" evidence="10">
    <location>
        <begin position="1"/>
        <end position="19"/>
    </location>
</feature>
<comment type="subcellular location">
    <subcellularLocation>
        <location evidence="1">Cell envelope</location>
    </subcellularLocation>
    <subcellularLocation>
        <location evidence="2">Membrane</location>
        <topology evidence="2">Lipid-anchor</topology>
        <topology evidence="2">GPI-anchor</topology>
    </subcellularLocation>
</comment>
<dbReference type="GO" id="GO:0005886">
    <property type="term" value="C:plasma membrane"/>
    <property type="evidence" value="ECO:0007669"/>
    <property type="project" value="TreeGrafter"/>
</dbReference>
<dbReference type="InterPro" id="IPR017853">
    <property type="entry name" value="GH"/>
</dbReference>
<keyword evidence="4" id="KW-0336">GPI-anchor</keyword>
<keyword evidence="7" id="KW-1015">Disulfide bond</keyword>
<dbReference type="OrthoDB" id="421038at2759"/>
<gene>
    <name evidence="13" type="ORF">PROFUN_10830</name>
</gene>
<evidence type="ECO:0000256" key="1">
    <source>
        <dbReference type="ARBA" id="ARBA00004196"/>
    </source>
</evidence>
<dbReference type="InParanoid" id="A0A2P6NCR3"/>
<keyword evidence="14" id="KW-1185">Reference proteome</keyword>
<evidence type="ECO:0000256" key="4">
    <source>
        <dbReference type="ARBA" id="ARBA00022622"/>
    </source>
</evidence>
<keyword evidence="5" id="KW-0732">Signal</keyword>
<feature type="transmembrane region" description="Helical" evidence="11">
    <location>
        <begin position="84"/>
        <end position="104"/>
    </location>
</feature>
<keyword evidence="8" id="KW-0325">Glycoprotein</keyword>
<dbReference type="Proteomes" id="UP000241769">
    <property type="component" value="Unassembled WGS sequence"/>
</dbReference>
<evidence type="ECO:0000313" key="13">
    <source>
        <dbReference type="EMBL" id="PRP81730.1"/>
    </source>
</evidence>
<evidence type="ECO:0000256" key="9">
    <source>
        <dbReference type="ARBA" id="ARBA00023288"/>
    </source>
</evidence>
<dbReference type="Pfam" id="PF07983">
    <property type="entry name" value="X8"/>
    <property type="match status" value="1"/>
</dbReference>
<evidence type="ECO:0000256" key="10">
    <source>
        <dbReference type="SAM" id="MobiDB-lite"/>
    </source>
</evidence>
<keyword evidence="11" id="KW-0812">Transmembrane</keyword>
<dbReference type="GO" id="GO:0042124">
    <property type="term" value="F:1,3-beta-glucanosyltransferase activity"/>
    <property type="evidence" value="ECO:0007669"/>
    <property type="project" value="TreeGrafter"/>
</dbReference>
<evidence type="ECO:0000256" key="5">
    <source>
        <dbReference type="ARBA" id="ARBA00022729"/>
    </source>
</evidence>
<dbReference type="Gene3D" id="3.20.20.80">
    <property type="entry name" value="Glycosidases"/>
    <property type="match status" value="1"/>
</dbReference>
<keyword evidence="6 11" id="KW-0472">Membrane</keyword>
<evidence type="ECO:0000256" key="6">
    <source>
        <dbReference type="ARBA" id="ARBA00023136"/>
    </source>
</evidence>
<dbReference type="InterPro" id="IPR004886">
    <property type="entry name" value="Glucanosyltransferase"/>
</dbReference>
<dbReference type="GO" id="GO:0071852">
    <property type="term" value="P:fungal-type cell wall organization or biogenesis"/>
    <property type="evidence" value="ECO:0007669"/>
    <property type="project" value="UniProtKB-ARBA"/>
</dbReference>
<evidence type="ECO:0000259" key="12">
    <source>
        <dbReference type="SMART" id="SM00768"/>
    </source>
</evidence>
<comment type="caution">
    <text evidence="13">The sequence shown here is derived from an EMBL/GenBank/DDBJ whole genome shotgun (WGS) entry which is preliminary data.</text>
</comment>
<dbReference type="SMART" id="SM00768">
    <property type="entry name" value="X8"/>
    <property type="match status" value="1"/>
</dbReference>
<keyword evidence="9" id="KW-0449">Lipoprotein</keyword>
<evidence type="ECO:0000256" key="11">
    <source>
        <dbReference type="SAM" id="Phobius"/>
    </source>
</evidence>
<dbReference type="AlphaFoldDB" id="A0A2P6NCR3"/>
<reference evidence="13 14" key="1">
    <citation type="journal article" date="2018" name="Genome Biol. Evol.">
        <title>Multiple Roots of Fruiting Body Formation in Amoebozoa.</title>
        <authorList>
            <person name="Hillmann F."/>
            <person name="Forbes G."/>
            <person name="Novohradska S."/>
            <person name="Ferling I."/>
            <person name="Riege K."/>
            <person name="Groth M."/>
            <person name="Westermann M."/>
            <person name="Marz M."/>
            <person name="Spaller T."/>
            <person name="Winckler T."/>
            <person name="Schaap P."/>
            <person name="Glockner G."/>
        </authorList>
    </citation>
    <scope>NUCLEOTIDE SEQUENCE [LARGE SCALE GENOMIC DNA]</scope>
    <source>
        <strain evidence="13 14">Jena</strain>
    </source>
</reference>
<dbReference type="Gene3D" id="1.20.58.1040">
    <property type="match status" value="1"/>
</dbReference>
<dbReference type="PANTHER" id="PTHR31468">
    <property type="entry name" value="1,3-BETA-GLUCANOSYLTRANSFERASE GAS1"/>
    <property type="match status" value="1"/>
</dbReference>
<keyword evidence="11" id="KW-1133">Transmembrane helix</keyword>
<organism evidence="13 14">
    <name type="scientific">Planoprotostelium fungivorum</name>
    <dbReference type="NCBI Taxonomy" id="1890364"/>
    <lineage>
        <taxon>Eukaryota</taxon>
        <taxon>Amoebozoa</taxon>
        <taxon>Evosea</taxon>
        <taxon>Variosea</taxon>
        <taxon>Cavosteliida</taxon>
        <taxon>Cavosteliaceae</taxon>
        <taxon>Planoprotostelium</taxon>
    </lineage>
</organism>
<evidence type="ECO:0000256" key="3">
    <source>
        <dbReference type="ARBA" id="ARBA00007528"/>
    </source>
</evidence>
<accession>A0A2P6NCR3</accession>
<dbReference type="InterPro" id="IPR012946">
    <property type="entry name" value="X8"/>
</dbReference>
<evidence type="ECO:0000313" key="14">
    <source>
        <dbReference type="Proteomes" id="UP000241769"/>
    </source>
</evidence>
<name>A0A2P6NCR3_9EUKA</name>
<dbReference type="EMBL" id="MDYQ01000120">
    <property type="protein sequence ID" value="PRP81730.1"/>
    <property type="molecule type" value="Genomic_DNA"/>
</dbReference>
<protein>
    <submittedName>
        <fullName evidence="13">Putative 1,3-beta-glucanosyltransferase</fullName>
    </submittedName>
</protein>
<dbReference type="GO" id="GO:0098552">
    <property type="term" value="C:side of membrane"/>
    <property type="evidence" value="ECO:0007669"/>
    <property type="project" value="UniProtKB-KW"/>
</dbReference>
<dbReference type="GO" id="GO:0034411">
    <property type="term" value="P:cell wall (1-&gt;3)-beta-D-glucan biosynthetic process"/>
    <property type="evidence" value="ECO:0007669"/>
    <property type="project" value="TreeGrafter"/>
</dbReference>